<proteinExistence type="predicted"/>
<dbReference type="AlphaFoldDB" id="A0A645AQZ5"/>
<dbReference type="EMBL" id="VSSQ01015289">
    <property type="protein sequence ID" value="MPM55477.1"/>
    <property type="molecule type" value="Genomic_DNA"/>
</dbReference>
<accession>A0A645AQZ5</accession>
<evidence type="ECO:0000313" key="2">
    <source>
        <dbReference type="EMBL" id="MPM55477.1"/>
    </source>
</evidence>
<keyword evidence="1" id="KW-1133">Transmembrane helix</keyword>
<sequence>MSYPKLRRICCQSILHAGRNREKYFMNVQSRVLILFVSLVIILSGYSYHTNANTNVNINQSESEADILFETAELYYYTVLSHFGRELRYDGKGKIYYWFNSDNNADFNTYLDYKTRQYN</sequence>
<protein>
    <submittedName>
        <fullName evidence="2">Uncharacterized protein</fullName>
    </submittedName>
</protein>
<gene>
    <name evidence="2" type="ORF">SDC9_102274</name>
</gene>
<feature type="transmembrane region" description="Helical" evidence="1">
    <location>
        <begin position="28"/>
        <end position="48"/>
    </location>
</feature>
<organism evidence="2">
    <name type="scientific">bioreactor metagenome</name>
    <dbReference type="NCBI Taxonomy" id="1076179"/>
    <lineage>
        <taxon>unclassified sequences</taxon>
        <taxon>metagenomes</taxon>
        <taxon>ecological metagenomes</taxon>
    </lineage>
</organism>
<comment type="caution">
    <text evidence="2">The sequence shown here is derived from an EMBL/GenBank/DDBJ whole genome shotgun (WGS) entry which is preliminary data.</text>
</comment>
<evidence type="ECO:0000256" key="1">
    <source>
        <dbReference type="SAM" id="Phobius"/>
    </source>
</evidence>
<keyword evidence="1" id="KW-0472">Membrane</keyword>
<keyword evidence="1" id="KW-0812">Transmembrane</keyword>
<reference evidence="2" key="1">
    <citation type="submission" date="2019-08" db="EMBL/GenBank/DDBJ databases">
        <authorList>
            <person name="Kucharzyk K."/>
            <person name="Murdoch R.W."/>
            <person name="Higgins S."/>
            <person name="Loffler F."/>
        </authorList>
    </citation>
    <scope>NUCLEOTIDE SEQUENCE</scope>
</reference>
<name>A0A645AQZ5_9ZZZZ</name>